<evidence type="ECO:0000313" key="2">
    <source>
        <dbReference type="EMBL" id="QKU35733.1"/>
    </source>
</evidence>
<proteinExistence type="predicted"/>
<name>A0A6N1NX39_9VIRU</name>
<dbReference type="EMBL" id="KY523104">
    <property type="protein sequence ID" value="QKU35733.1"/>
    <property type="molecule type" value="Genomic_DNA"/>
</dbReference>
<sequence>MRMTFMIVLLLAIDIPLVLRSKFCLQNLSLSDGPENLNRIQLKSGIQEARHNFSSGNHINNISSFCGFISLFTILIYIGYVWRRYGKKVDCFKKDYLFQKIDATYYEIYPLKYGTSAYKTYIGDREYSNVYSYTYYDQPYVYVENQPENLPFVVRFNFMKVKLS</sequence>
<keyword evidence="1" id="KW-0472">Membrane</keyword>
<reference evidence="2" key="2">
    <citation type="journal article" date="2018" name="Nat. Commun.">
        <title>Tailed giant Tupanvirus possesses the most complete translational apparatus of the known virosphere.</title>
        <authorList>
            <person name="Abrahao J."/>
            <person name="Silva L."/>
            <person name="Silva L.S."/>
            <person name="Khalil J.Y.B."/>
            <person name="Rodrigues R."/>
            <person name="Arantes T."/>
            <person name="Assis F."/>
            <person name="Boratto P."/>
            <person name="Andrade M."/>
            <person name="Kroon E.G."/>
            <person name="Ribeiro B."/>
            <person name="Bergier I."/>
            <person name="Seligmann H."/>
            <person name="Ghigo E."/>
            <person name="Colson P."/>
            <person name="Levasseur A."/>
            <person name="Kroemer G."/>
            <person name="Raoult D."/>
            <person name="La Scola B."/>
        </authorList>
    </citation>
    <scope>NUCLEOTIDE SEQUENCE [LARGE SCALE GENOMIC DNA]</scope>
    <source>
        <strain evidence="2">Soda lake</strain>
    </source>
</reference>
<protein>
    <submittedName>
        <fullName evidence="2">Putative orfan</fullName>
    </submittedName>
</protein>
<dbReference type="KEGG" id="vg:80519178"/>
<dbReference type="GeneID" id="80519178"/>
<accession>A0A6N1NX39</accession>
<evidence type="ECO:0000256" key="1">
    <source>
        <dbReference type="SAM" id="Phobius"/>
    </source>
</evidence>
<reference evidence="2" key="1">
    <citation type="submission" date="2017-01" db="EMBL/GenBank/DDBJ databases">
        <authorList>
            <person name="Assis F.L."/>
            <person name="Abrahao J.S."/>
            <person name="Silva L."/>
            <person name="Khalil J.B."/>
            <person name="Rodrigues R."/>
            <person name="Silva L.S."/>
            <person name="Arantes T."/>
            <person name="Boratto P."/>
            <person name="Andrade M."/>
            <person name="Kroon E.G."/>
            <person name="Ribeiro B."/>
            <person name="Bergier I."/>
            <person name="Seligmann H."/>
            <person name="Ghigo E."/>
            <person name="Colson P."/>
            <person name="Levasseur A."/>
            <person name="Raoult D."/>
            <person name="Scola B.L."/>
        </authorList>
    </citation>
    <scope>NUCLEOTIDE SEQUENCE</scope>
    <source>
        <strain evidence="2">Soda lake</strain>
    </source>
</reference>
<keyword evidence="1" id="KW-1133">Transmembrane helix</keyword>
<organism evidence="2">
    <name type="scientific">Tupanvirus soda lake</name>
    <dbReference type="NCBI Taxonomy" id="2126985"/>
    <lineage>
        <taxon>Viruses</taxon>
        <taxon>Varidnaviria</taxon>
        <taxon>Bamfordvirae</taxon>
        <taxon>Nucleocytoviricota</taxon>
        <taxon>Megaviricetes</taxon>
        <taxon>Imitervirales</taxon>
        <taxon>Mimiviridae</taxon>
        <taxon>Megamimivirinae</taxon>
        <taxon>Tupanvirus</taxon>
        <taxon>Tupanvirus salinum</taxon>
    </lineage>
</organism>
<dbReference type="RefSeq" id="YP_010782414.1">
    <property type="nucleotide sequence ID" value="NC_075039.1"/>
</dbReference>
<keyword evidence="1" id="KW-0812">Transmembrane</keyword>
<feature type="transmembrane region" description="Helical" evidence="1">
    <location>
        <begin position="62"/>
        <end position="82"/>
    </location>
</feature>